<dbReference type="Proteomes" id="UP001583280">
    <property type="component" value="Unassembled WGS sequence"/>
</dbReference>
<accession>A0ABR3ZM69</accession>
<organism evidence="7 8">
    <name type="scientific">Ceratocystis pirilliformis</name>
    <dbReference type="NCBI Taxonomy" id="259994"/>
    <lineage>
        <taxon>Eukaryota</taxon>
        <taxon>Fungi</taxon>
        <taxon>Dikarya</taxon>
        <taxon>Ascomycota</taxon>
        <taxon>Pezizomycotina</taxon>
        <taxon>Sordariomycetes</taxon>
        <taxon>Hypocreomycetidae</taxon>
        <taxon>Microascales</taxon>
        <taxon>Ceratocystidaceae</taxon>
        <taxon>Ceratocystis</taxon>
    </lineage>
</organism>
<comment type="caution">
    <text evidence="7">The sequence shown here is derived from an EMBL/GenBank/DDBJ whole genome shotgun (WGS) entry which is preliminary data.</text>
</comment>
<feature type="region of interest" description="Disordered" evidence="5">
    <location>
        <begin position="343"/>
        <end position="375"/>
    </location>
</feature>
<dbReference type="Gene3D" id="4.10.1000.10">
    <property type="entry name" value="Zinc finger, CCCH-type"/>
    <property type="match status" value="1"/>
</dbReference>
<evidence type="ECO:0000256" key="3">
    <source>
        <dbReference type="ARBA" id="ARBA00022833"/>
    </source>
</evidence>
<evidence type="ECO:0000256" key="5">
    <source>
        <dbReference type="SAM" id="MobiDB-lite"/>
    </source>
</evidence>
<feature type="domain" description="C3H1-type" evidence="6">
    <location>
        <begin position="377"/>
        <end position="405"/>
    </location>
</feature>
<keyword evidence="3 4" id="KW-0862">Zinc</keyword>
<feature type="region of interest" description="Disordered" evidence="5">
    <location>
        <begin position="445"/>
        <end position="535"/>
    </location>
</feature>
<keyword evidence="8" id="KW-1185">Reference proteome</keyword>
<gene>
    <name evidence="7" type="ORF">Cpir12675_000264</name>
</gene>
<keyword evidence="1 4" id="KW-0479">Metal-binding</keyword>
<protein>
    <recommendedName>
        <fullName evidence="6">C3H1-type domain-containing protein</fullName>
    </recommendedName>
</protein>
<dbReference type="PROSITE" id="PS50103">
    <property type="entry name" value="ZF_C3H1"/>
    <property type="match status" value="1"/>
</dbReference>
<reference evidence="7 8" key="1">
    <citation type="journal article" date="2024" name="IMA Fungus">
        <title>IMA Genome - F19 : A genome assembly and annotation guide to empower mycologists, including annotated draft genome sequences of Ceratocystis pirilliformis, Diaporthe australafricana, Fusarium ophioides, Paecilomyces lecythidis, and Sporothrix stenoceras.</title>
        <authorList>
            <person name="Aylward J."/>
            <person name="Wilson A.M."/>
            <person name="Visagie C.M."/>
            <person name="Spraker J."/>
            <person name="Barnes I."/>
            <person name="Buitendag C."/>
            <person name="Ceriani C."/>
            <person name="Del Mar Angel L."/>
            <person name="du Plessis D."/>
            <person name="Fuchs T."/>
            <person name="Gasser K."/>
            <person name="Kramer D."/>
            <person name="Li W."/>
            <person name="Munsamy K."/>
            <person name="Piso A."/>
            <person name="Price J.L."/>
            <person name="Sonnekus B."/>
            <person name="Thomas C."/>
            <person name="van der Nest A."/>
            <person name="van Dijk A."/>
            <person name="van Heerden A."/>
            <person name="van Vuuren N."/>
            <person name="Yilmaz N."/>
            <person name="Duong T.A."/>
            <person name="van der Merwe N.A."/>
            <person name="Wingfield M.J."/>
            <person name="Wingfield B.D."/>
        </authorList>
    </citation>
    <scope>NUCLEOTIDE SEQUENCE [LARGE SCALE GENOMIC DNA]</scope>
    <source>
        <strain evidence="7 8">CMW 12675</strain>
    </source>
</reference>
<evidence type="ECO:0000313" key="8">
    <source>
        <dbReference type="Proteomes" id="UP001583280"/>
    </source>
</evidence>
<feature type="zinc finger region" description="C3H1-type" evidence="4">
    <location>
        <begin position="377"/>
        <end position="405"/>
    </location>
</feature>
<feature type="compositionally biased region" description="Basic residues" evidence="5">
    <location>
        <begin position="510"/>
        <end position="526"/>
    </location>
</feature>
<sequence length="619" mass="69223">MSVSESLKFCVQRQPTNEAKPPYFVPLIPLDILPPPYMSVPGFPRYIPADDVGIGPNKWTSVGLVPLEDVSAPLSCEGVDNKVGNGYGLGIQQEYRELYQAAAERRRSAYWQRRKQVIDNRDDALSLSSVHTQDDLEYDLKDSKASPSLSSLPSSHEELSNHYAISPVLDSKNLGFSNNTSESPDDATPMFFPIKNTNKWDHGEGGDGYNGGYSDDELLTLSRLSRQSQLHDKRRQSGWKPELPEILVPTTIGLQLSSANSVASDSYVSASIEGHVGTEGGVPLCPHTRLQPLSLEATAWVSPRVNNENHAPSPSRVRLDSSMHYTETKLDFFSSMHAKSRSPARWQPSLTPALAEDTSLAQTSSKKEKKKKKKKKKKKAGYCRSWCRTGDCSYGLKCIYRHDMPKSEADFQTIRLEEAPAWYFLMNNLPRTGNQGCEGYIADRGQQQQEQHGQYSADSPVRDVHLPHPYPRAKNDKTKSKQFNDSTTHTNTRSNSSIDNDDSANGSQRQRQRQRQGQRQKPKQKQNKTSDHAERAKIELDAILEQLTSKSRAEEDQAEENKKQKQRYVELAAKEKNTEASTLINKVVSGGVATSSLVRFGNGSSGRQMESYLDVLIEM</sequence>
<proteinExistence type="predicted"/>
<evidence type="ECO:0000256" key="4">
    <source>
        <dbReference type="PROSITE-ProRule" id="PRU00723"/>
    </source>
</evidence>
<feature type="compositionally biased region" description="Low complexity" evidence="5">
    <location>
        <begin position="484"/>
        <end position="509"/>
    </location>
</feature>
<evidence type="ECO:0000313" key="7">
    <source>
        <dbReference type="EMBL" id="KAL1901756.1"/>
    </source>
</evidence>
<evidence type="ECO:0000256" key="1">
    <source>
        <dbReference type="ARBA" id="ARBA00022723"/>
    </source>
</evidence>
<dbReference type="SUPFAM" id="SSF90229">
    <property type="entry name" value="CCCH zinc finger"/>
    <property type="match status" value="1"/>
</dbReference>
<evidence type="ECO:0000256" key="2">
    <source>
        <dbReference type="ARBA" id="ARBA00022771"/>
    </source>
</evidence>
<name>A0ABR3ZM69_9PEZI</name>
<keyword evidence="2 4" id="KW-0863">Zinc-finger</keyword>
<dbReference type="EMBL" id="JAWDJO010000003">
    <property type="protein sequence ID" value="KAL1901756.1"/>
    <property type="molecule type" value="Genomic_DNA"/>
</dbReference>
<feature type="compositionally biased region" description="Low complexity" evidence="5">
    <location>
        <begin position="445"/>
        <end position="454"/>
    </location>
</feature>
<dbReference type="InterPro" id="IPR000571">
    <property type="entry name" value="Znf_CCCH"/>
</dbReference>
<dbReference type="InterPro" id="IPR036855">
    <property type="entry name" value="Znf_CCCH_sf"/>
</dbReference>
<evidence type="ECO:0000259" key="6">
    <source>
        <dbReference type="PROSITE" id="PS50103"/>
    </source>
</evidence>